<dbReference type="InterPro" id="IPR045098">
    <property type="entry name" value="Fyv10_fam"/>
</dbReference>
<keyword evidence="5" id="KW-0862">Zinc</keyword>
<accession>A0AAD3XRE7</accession>
<dbReference type="PANTHER" id="PTHR12170">
    <property type="entry name" value="MACROPHAGE ERYTHROBLAST ATTACHER-RELATED"/>
    <property type="match status" value="1"/>
</dbReference>
<dbReference type="AlphaFoldDB" id="A0AAD3XRE7"/>
<dbReference type="InterPro" id="IPR037683">
    <property type="entry name" value="Rmd5_dRing"/>
</dbReference>
<dbReference type="EMBL" id="BSYO01000014">
    <property type="protein sequence ID" value="GMH14697.1"/>
    <property type="molecule type" value="Genomic_DNA"/>
</dbReference>
<dbReference type="Gene3D" id="3.30.40.10">
    <property type="entry name" value="Zinc/RING finger domain, C3HC4 (zinc finger)"/>
    <property type="match status" value="1"/>
</dbReference>
<evidence type="ECO:0000313" key="11">
    <source>
        <dbReference type="EMBL" id="GMH14697.1"/>
    </source>
</evidence>
<dbReference type="InterPro" id="IPR001841">
    <property type="entry name" value="Znf_RING"/>
</dbReference>
<comment type="caution">
    <text evidence="11">The sequence shown here is derived from an EMBL/GenBank/DDBJ whole genome shotgun (WGS) entry which is preliminary data.</text>
</comment>
<evidence type="ECO:0000256" key="2">
    <source>
        <dbReference type="ARBA" id="ARBA00022490"/>
    </source>
</evidence>
<dbReference type="GO" id="GO:0043161">
    <property type="term" value="P:proteasome-mediated ubiquitin-dependent protein catabolic process"/>
    <property type="evidence" value="ECO:0007669"/>
    <property type="project" value="InterPro"/>
</dbReference>
<dbReference type="GO" id="GO:0034657">
    <property type="term" value="C:GID complex"/>
    <property type="evidence" value="ECO:0007669"/>
    <property type="project" value="TreeGrafter"/>
</dbReference>
<evidence type="ECO:0000259" key="10">
    <source>
        <dbReference type="PROSITE" id="PS51867"/>
    </source>
</evidence>
<dbReference type="PROSITE" id="PS50089">
    <property type="entry name" value="ZF_RING_2"/>
    <property type="match status" value="1"/>
</dbReference>
<evidence type="ECO:0000259" key="9">
    <source>
        <dbReference type="PROSITE" id="PS50897"/>
    </source>
</evidence>
<dbReference type="PANTHER" id="PTHR12170:SF3">
    <property type="entry name" value="GH10162P"/>
    <property type="match status" value="1"/>
</dbReference>
<dbReference type="InterPro" id="IPR024964">
    <property type="entry name" value="CTLH/CRA"/>
</dbReference>
<dbReference type="SMART" id="SM00668">
    <property type="entry name" value="CTLH"/>
    <property type="match status" value="1"/>
</dbReference>
<dbReference type="InterPro" id="IPR027370">
    <property type="entry name" value="Znf-RING_euk"/>
</dbReference>
<protein>
    <submittedName>
        <fullName evidence="11">Uncharacterized protein</fullName>
    </submittedName>
</protein>
<sequence>MELRNNKDTFDHVTKKQKLCSSKLNEAMDQTGQEIERALVELQTADANNSHPDHKSLLAELKAKLKDIAHLGQLEGMQKELNVALSKYTKQLEKSFNQDISRAYRNVDFDMHTVDQIIAGHLYRQGLFDIGDCFANEAGVQESAAVKSPFIEMHHILKAIKSLNLDPALKWAAANREQLKQKGSDLELKLLRQQYIEILQKRSRDEALKHARTFLAPFASTHMAEIQKLMACLLWAGKLDSSPYSDLLSPNNWDELSEELTREFCNLLGQPFESPLSMTVAAGVQGLPTLLKLTSVMAGKRQEWLSMKQLPVPVELDREFQFHTVFVCPVSRDQATEENPAMLMPCGHVLCKQSIMKLSKGNTKSFKCPYCPTAVDSVQCKQLYF</sequence>
<evidence type="ECO:0000256" key="6">
    <source>
        <dbReference type="PROSITE-ProRule" id="PRU00175"/>
    </source>
</evidence>
<keyword evidence="12" id="KW-1185">Reference proteome</keyword>
<dbReference type="PROSITE" id="PS51867">
    <property type="entry name" value="ZF_RING_GID"/>
    <property type="match status" value="1"/>
</dbReference>
<dbReference type="InterPro" id="IPR013144">
    <property type="entry name" value="CRA_dom"/>
</dbReference>
<dbReference type="PROSITE" id="PS50896">
    <property type="entry name" value="LISH"/>
    <property type="match status" value="1"/>
</dbReference>
<dbReference type="InterPro" id="IPR006595">
    <property type="entry name" value="CTLH_C"/>
</dbReference>
<dbReference type="GO" id="GO:0005737">
    <property type="term" value="C:cytoplasm"/>
    <property type="evidence" value="ECO:0007669"/>
    <property type="project" value="UniProtKB-SubCell"/>
</dbReference>
<dbReference type="Pfam" id="PF13445">
    <property type="entry name" value="zf-RING_UBOX"/>
    <property type="match status" value="1"/>
</dbReference>
<keyword evidence="2" id="KW-0963">Cytoplasm</keyword>
<evidence type="ECO:0000313" key="12">
    <source>
        <dbReference type="Proteomes" id="UP001279734"/>
    </source>
</evidence>
<dbReference type="GO" id="GO:0008270">
    <property type="term" value="F:zinc ion binding"/>
    <property type="evidence" value="ECO:0007669"/>
    <property type="project" value="UniProtKB-KW"/>
</dbReference>
<dbReference type="Pfam" id="PF10607">
    <property type="entry name" value="CTLH"/>
    <property type="match status" value="1"/>
</dbReference>
<feature type="domain" description="RING-Gid-type" evidence="10">
    <location>
        <begin position="328"/>
        <end position="371"/>
    </location>
</feature>
<feature type="domain" description="CTLH" evidence="9">
    <location>
        <begin position="149"/>
        <end position="206"/>
    </location>
</feature>
<proteinExistence type="predicted"/>
<gene>
    <name evidence="11" type="ORF">Nepgr_016538</name>
</gene>
<reference evidence="11" key="1">
    <citation type="submission" date="2023-05" db="EMBL/GenBank/DDBJ databases">
        <title>Nepenthes gracilis genome sequencing.</title>
        <authorList>
            <person name="Fukushima K."/>
        </authorList>
    </citation>
    <scope>NUCLEOTIDE SEQUENCE</scope>
    <source>
        <strain evidence="11">SING2019-196</strain>
    </source>
</reference>
<comment type="subcellular location">
    <subcellularLocation>
        <location evidence="1">Cytoplasm</location>
    </subcellularLocation>
</comment>
<dbReference type="InterPro" id="IPR044063">
    <property type="entry name" value="ZF_RING_GID"/>
</dbReference>
<organism evidence="11 12">
    <name type="scientific">Nepenthes gracilis</name>
    <name type="common">Slender pitcher plant</name>
    <dbReference type="NCBI Taxonomy" id="150966"/>
    <lineage>
        <taxon>Eukaryota</taxon>
        <taxon>Viridiplantae</taxon>
        <taxon>Streptophyta</taxon>
        <taxon>Embryophyta</taxon>
        <taxon>Tracheophyta</taxon>
        <taxon>Spermatophyta</taxon>
        <taxon>Magnoliopsida</taxon>
        <taxon>eudicotyledons</taxon>
        <taxon>Gunneridae</taxon>
        <taxon>Pentapetalae</taxon>
        <taxon>Caryophyllales</taxon>
        <taxon>Nepenthaceae</taxon>
        <taxon>Nepenthes</taxon>
    </lineage>
</organism>
<dbReference type="Proteomes" id="UP001279734">
    <property type="component" value="Unassembled WGS sequence"/>
</dbReference>
<feature type="domain" description="RING-type" evidence="8">
    <location>
        <begin position="328"/>
        <end position="371"/>
    </location>
</feature>
<evidence type="ECO:0000256" key="7">
    <source>
        <dbReference type="PROSITE-ProRule" id="PRU01215"/>
    </source>
</evidence>
<feature type="zinc finger region" description="RING-Gid-type" evidence="7">
    <location>
        <begin position="328"/>
        <end position="371"/>
    </location>
</feature>
<evidence type="ECO:0000256" key="4">
    <source>
        <dbReference type="ARBA" id="ARBA00022771"/>
    </source>
</evidence>
<dbReference type="PROSITE" id="PS50897">
    <property type="entry name" value="CTLH"/>
    <property type="match status" value="1"/>
</dbReference>
<keyword evidence="3" id="KW-0479">Metal-binding</keyword>
<dbReference type="SMART" id="SM00757">
    <property type="entry name" value="CRA"/>
    <property type="match status" value="1"/>
</dbReference>
<evidence type="ECO:0000256" key="3">
    <source>
        <dbReference type="ARBA" id="ARBA00022723"/>
    </source>
</evidence>
<evidence type="ECO:0000259" key="8">
    <source>
        <dbReference type="PROSITE" id="PS50089"/>
    </source>
</evidence>
<evidence type="ECO:0000256" key="5">
    <source>
        <dbReference type="ARBA" id="ARBA00022833"/>
    </source>
</evidence>
<dbReference type="InterPro" id="IPR013083">
    <property type="entry name" value="Znf_RING/FYVE/PHD"/>
</dbReference>
<dbReference type="GO" id="GO:0005634">
    <property type="term" value="C:nucleus"/>
    <property type="evidence" value="ECO:0007669"/>
    <property type="project" value="TreeGrafter"/>
</dbReference>
<dbReference type="SUPFAM" id="SSF57850">
    <property type="entry name" value="RING/U-box"/>
    <property type="match status" value="1"/>
</dbReference>
<dbReference type="SMART" id="SM00184">
    <property type="entry name" value="RING"/>
    <property type="match status" value="1"/>
</dbReference>
<dbReference type="CDD" id="cd16652">
    <property type="entry name" value="dRING_Rmd5p-like"/>
    <property type="match status" value="1"/>
</dbReference>
<keyword evidence="4 6" id="KW-0863">Zinc-finger</keyword>
<dbReference type="FunFam" id="3.30.40.10:FF:000143">
    <property type="entry name" value="Regulator of gluconeogenesis Rmd5"/>
    <property type="match status" value="1"/>
</dbReference>
<dbReference type="InterPro" id="IPR006594">
    <property type="entry name" value="LisH"/>
</dbReference>
<dbReference type="GO" id="GO:0061630">
    <property type="term" value="F:ubiquitin protein ligase activity"/>
    <property type="evidence" value="ECO:0007669"/>
    <property type="project" value="InterPro"/>
</dbReference>
<name>A0AAD3XRE7_NEPGR</name>
<evidence type="ECO:0000256" key="1">
    <source>
        <dbReference type="ARBA" id="ARBA00004496"/>
    </source>
</evidence>